<gene>
    <name evidence="1" type="ORF">PBIL07802_LOCUS31883</name>
</gene>
<name>A0A7S3LWT9_9EUKA</name>
<accession>A0A7S3LWT9</accession>
<dbReference type="AlphaFoldDB" id="A0A7S3LWT9"/>
<dbReference type="EMBL" id="HBIB01048476">
    <property type="protein sequence ID" value="CAE0269530.1"/>
    <property type="molecule type" value="Transcribed_RNA"/>
</dbReference>
<reference evidence="1" key="1">
    <citation type="submission" date="2021-01" db="EMBL/GenBank/DDBJ databases">
        <authorList>
            <person name="Corre E."/>
            <person name="Pelletier E."/>
            <person name="Niang G."/>
            <person name="Scheremetjew M."/>
            <person name="Finn R."/>
            <person name="Kale V."/>
            <person name="Holt S."/>
            <person name="Cochrane G."/>
            <person name="Meng A."/>
            <person name="Brown T."/>
            <person name="Cohen L."/>
        </authorList>
    </citation>
    <scope>NUCLEOTIDE SEQUENCE</scope>
    <source>
        <strain evidence="1">NIES-2562</strain>
    </source>
</reference>
<organism evidence="1">
    <name type="scientific">Palpitomonas bilix</name>
    <dbReference type="NCBI Taxonomy" id="652834"/>
    <lineage>
        <taxon>Eukaryota</taxon>
        <taxon>Eukaryota incertae sedis</taxon>
    </lineage>
</organism>
<proteinExistence type="predicted"/>
<protein>
    <submittedName>
        <fullName evidence="1">Uncharacterized protein</fullName>
    </submittedName>
</protein>
<sequence>MDGQVRAGGMSTSTFTMQMRYLSSLCLHTPVLHPTGSSTSYYYAHTSASAPAASRPAVSTPLLSKLFEVVLILFGQLRCHVMTVDVGRLRVAVYARLFHQLQPSQQG</sequence>
<evidence type="ECO:0000313" key="1">
    <source>
        <dbReference type="EMBL" id="CAE0269530.1"/>
    </source>
</evidence>